<keyword evidence="3 5" id="KW-0012">Acyltransferase</keyword>
<dbReference type="PANTHER" id="PTHR10434">
    <property type="entry name" value="1-ACYL-SN-GLYCEROL-3-PHOSPHATE ACYLTRANSFERASE"/>
    <property type="match status" value="1"/>
</dbReference>
<protein>
    <submittedName>
        <fullName evidence="5">1-acyl-sn-glycerol-3-phosphate acyltransferase</fullName>
    </submittedName>
</protein>
<feature type="domain" description="Phospholipid/glycerol acyltransferase" evidence="4">
    <location>
        <begin position="66"/>
        <end position="185"/>
    </location>
</feature>
<evidence type="ECO:0000256" key="1">
    <source>
        <dbReference type="ARBA" id="ARBA00005189"/>
    </source>
</evidence>
<evidence type="ECO:0000256" key="3">
    <source>
        <dbReference type="ARBA" id="ARBA00023315"/>
    </source>
</evidence>
<keyword evidence="6" id="KW-1185">Reference proteome</keyword>
<dbReference type="PANTHER" id="PTHR10434:SF11">
    <property type="entry name" value="1-ACYL-SN-GLYCEROL-3-PHOSPHATE ACYLTRANSFERASE"/>
    <property type="match status" value="1"/>
</dbReference>
<dbReference type="Pfam" id="PF01553">
    <property type="entry name" value="Acyltransferase"/>
    <property type="match status" value="1"/>
</dbReference>
<dbReference type="InterPro" id="IPR002123">
    <property type="entry name" value="Plipid/glycerol_acylTrfase"/>
</dbReference>
<dbReference type="SUPFAM" id="SSF69593">
    <property type="entry name" value="Glycerol-3-phosphate (1)-acyltransferase"/>
    <property type="match status" value="1"/>
</dbReference>
<name>A0ABT1X984_9PROT</name>
<dbReference type="CDD" id="cd07989">
    <property type="entry name" value="LPLAT_AGPAT-like"/>
    <property type="match status" value="1"/>
</dbReference>
<sequence length="247" mass="26592">MQDWKLRPARDLGLSPADRLRSLSREQGLVGLALNAAWRRGVRAYLSAAHSFRVTGRENLPAEPPYVLVANHASHLDALALAAALRGPAARRAHAMAAGDFFFANPAVSALAAYAINALPVWRGRSRRADLDTMRQRLAEDHLVYILFPEGTRSRTGAMAAFQPGLGMLVAGTEIPVVPCWLDGAREAWPAQSATPRPFRPLALNIGPPLRFSGTANDRAGWQSVAAAAEAAVRALDPSSLRPQQGR</sequence>
<evidence type="ECO:0000256" key="2">
    <source>
        <dbReference type="ARBA" id="ARBA00022679"/>
    </source>
</evidence>
<evidence type="ECO:0000313" key="5">
    <source>
        <dbReference type="EMBL" id="MCR0984660.1"/>
    </source>
</evidence>
<comment type="caution">
    <text evidence="5">The sequence shown here is derived from an EMBL/GenBank/DDBJ whole genome shotgun (WGS) entry which is preliminary data.</text>
</comment>
<dbReference type="Proteomes" id="UP001524642">
    <property type="component" value="Unassembled WGS sequence"/>
</dbReference>
<reference evidence="5 6" key="1">
    <citation type="submission" date="2022-06" db="EMBL/GenBank/DDBJ databases">
        <title>Roseomonas CN29.</title>
        <authorList>
            <person name="Cheng Y."/>
            <person name="He X."/>
        </authorList>
    </citation>
    <scope>NUCLEOTIDE SEQUENCE [LARGE SCALE GENOMIC DNA]</scope>
    <source>
        <strain evidence="5 6">CN29</strain>
    </source>
</reference>
<dbReference type="EMBL" id="JANJOU010000023">
    <property type="protein sequence ID" value="MCR0984660.1"/>
    <property type="molecule type" value="Genomic_DNA"/>
</dbReference>
<evidence type="ECO:0000259" key="4">
    <source>
        <dbReference type="SMART" id="SM00563"/>
    </source>
</evidence>
<evidence type="ECO:0000313" key="6">
    <source>
        <dbReference type="Proteomes" id="UP001524642"/>
    </source>
</evidence>
<gene>
    <name evidence="5" type="ORF">NRP21_21610</name>
</gene>
<dbReference type="RefSeq" id="WP_257718315.1">
    <property type="nucleotide sequence ID" value="NZ_JANJOU010000023.1"/>
</dbReference>
<comment type="pathway">
    <text evidence="1">Lipid metabolism.</text>
</comment>
<dbReference type="GO" id="GO:0016746">
    <property type="term" value="F:acyltransferase activity"/>
    <property type="evidence" value="ECO:0007669"/>
    <property type="project" value="UniProtKB-KW"/>
</dbReference>
<accession>A0ABT1X984</accession>
<keyword evidence="2" id="KW-0808">Transferase</keyword>
<organism evidence="5 6">
    <name type="scientific">Roseomonas populi</name>
    <dbReference type="NCBI Taxonomy" id="3121582"/>
    <lineage>
        <taxon>Bacteria</taxon>
        <taxon>Pseudomonadati</taxon>
        <taxon>Pseudomonadota</taxon>
        <taxon>Alphaproteobacteria</taxon>
        <taxon>Acetobacterales</taxon>
        <taxon>Roseomonadaceae</taxon>
        <taxon>Roseomonas</taxon>
    </lineage>
</organism>
<proteinExistence type="predicted"/>
<dbReference type="SMART" id="SM00563">
    <property type="entry name" value="PlsC"/>
    <property type="match status" value="1"/>
</dbReference>